<dbReference type="FunCoup" id="A0A7N2MQP6">
    <property type="interactions" value="6"/>
</dbReference>
<evidence type="ECO:0000313" key="6">
    <source>
        <dbReference type="Proteomes" id="UP000594261"/>
    </source>
</evidence>
<evidence type="ECO:0000256" key="1">
    <source>
        <dbReference type="ARBA" id="ARBA00022690"/>
    </source>
</evidence>
<dbReference type="Gramene" id="QL10p030090:mrna">
    <property type="protein sequence ID" value="QL10p030090:mrna"/>
    <property type="gene ID" value="QL10p030090"/>
</dbReference>
<evidence type="ECO:0000256" key="2">
    <source>
        <dbReference type="ARBA" id="ARBA00022704"/>
    </source>
</evidence>
<dbReference type="PANTHER" id="PTHR31260:SF28">
    <property type="entry name" value="CYSTATIN DOMAIN PROTEIN"/>
    <property type="match status" value="1"/>
</dbReference>
<dbReference type="AlphaFoldDB" id="A0A7N2MQP6"/>
<dbReference type="InParanoid" id="A0A7N2MQP6"/>
<accession>A0A7N2MQP6</accession>
<reference evidence="5" key="2">
    <citation type="submission" date="2021-01" db="UniProtKB">
        <authorList>
            <consortium name="EnsemblPlants"/>
        </authorList>
    </citation>
    <scope>IDENTIFICATION</scope>
</reference>
<dbReference type="InterPro" id="IPR000010">
    <property type="entry name" value="Cystatin_dom"/>
</dbReference>
<dbReference type="InterPro" id="IPR006525">
    <property type="entry name" value="Cystatin-related_pln"/>
</dbReference>
<dbReference type="NCBIfam" id="TIGR01638">
    <property type="entry name" value="Atha_cystat_rel"/>
    <property type="match status" value="1"/>
</dbReference>
<dbReference type="GeneID" id="115962872"/>
<keyword evidence="1" id="KW-0646">Protease inhibitor</keyword>
<dbReference type="EnsemblPlants" id="QL10p030090:mrna">
    <property type="protein sequence ID" value="QL10p030090:mrna"/>
    <property type="gene ID" value="QL10p030090"/>
</dbReference>
<reference evidence="5 6" key="1">
    <citation type="journal article" date="2016" name="G3 (Bethesda)">
        <title>First Draft Assembly and Annotation of the Genome of a California Endemic Oak Quercus lobata Nee (Fagaceae).</title>
        <authorList>
            <person name="Sork V.L."/>
            <person name="Fitz-Gibbon S.T."/>
            <person name="Puiu D."/>
            <person name="Crepeau M."/>
            <person name="Gugger P.F."/>
            <person name="Sherman R."/>
            <person name="Stevens K."/>
            <person name="Langley C.H."/>
            <person name="Pellegrini M."/>
            <person name="Salzberg S.L."/>
        </authorList>
    </citation>
    <scope>NUCLEOTIDE SEQUENCE [LARGE SCALE GENOMIC DNA]</scope>
    <source>
        <strain evidence="5 6">cv. SW786</strain>
    </source>
</reference>
<keyword evidence="2" id="KW-0789">Thiol protease inhibitor</keyword>
<feature type="compositionally biased region" description="Basic and acidic residues" evidence="3">
    <location>
        <begin position="12"/>
        <end position="34"/>
    </location>
</feature>
<dbReference type="InterPro" id="IPR046350">
    <property type="entry name" value="Cystatin_sf"/>
</dbReference>
<dbReference type="OrthoDB" id="1589209at2759"/>
<gene>
    <name evidence="5" type="primary">LOC115962872</name>
</gene>
<dbReference type="EMBL" id="LRBV02000010">
    <property type="status" value="NOT_ANNOTATED_CDS"/>
    <property type="molecule type" value="Genomic_DNA"/>
</dbReference>
<feature type="region of interest" description="Disordered" evidence="3">
    <location>
        <begin position="1"/>
        <end position="42"/>
    </location>
</feature>
<dbReference type="Pfam" id="PF00031">
    <property type="entry name" value="Cystatin"/>
    <property type="match status" value="1"/>
</dbReference>
<dbReference type="Proteomes" id="UP000594261">
    <property type="component" value="Chromosome 10"/>
</dbReference>
<keyword evidence="6" id="KW-1185">Reference proteome</keyword>
<organism evidence="5 6">
    <name type="scientific">Quercus lobata</name>
    <name type="common">Valley oak</name>
    <dbReference type="NCBI Taxonomy" id="97700"/>
    <lineage>
        <taxon>Eukaryota</taxon>
        <taxon>Viridiplantae</taxon>
        <taxon>Streptophyta</taxon>
        <taxon>Embryophyta</taxon>
        <taxon>Tracheophyta</taxon>
        <taxon>Spermatophyta</taxon>
        <taxon>Magnoliopsida</taxon>
        <taxon>eudicotyledons</taxon>
        <taxon>Gunneridae</taxon>
        <taxon>Pentapetalae</taxon>
        <taxon>rosids</taxon>
        <taxon>fabids</taxon>
        <taxon>Fagales</taxon>
        <taxon>Fagaceae</taxon>
        <taxon>Quercus</taxon>
    </lineage>
</organism>
<dbReference type="Gene3D" id="3.10.450.10">
    <property type="match status" value="1"/>
</dbReference>
<dbReference type="PANTHER" id="PTHR31260">
    <property type="entry name" value="CYSTATIN/MONELLIN SUPERFAMILY PROTEIN"/>
    <property type="match status" value="1"/>
</dbReference>
<protein>
    <recommendedName>
        <fullName evidence="4">Cystatin domain-containing protein</fullName>
    </recommendedName>
</protein>
<dbReference type="SUPFAM" id="SSF54403">
    <property type="entry name" value="Cystatin/monellin"/>
    <property type="match status" value="1"/>
</dbReference>
<evidence type="ECO:0000313" key="5">
    <source>
        <dbReference type="EnsemblPlants" id="QL10p030090:mrna"/>
    </source>
</evidence>
<feature type="domain" description="Cystatin" evidence="4">
    <location>
        <begin position="95"/>
        <end position="160"/>
    </location>
</feature>
<dbReference type="CDD" id="cd00042">
    <property type="entry name" value="CY"/>
    <property type="match status" value="1"/>
</dbReference>
<evidence type="ECO:0000259" key="4">
    <source>
        <dbReference type="Pfam" id="PF00031"/>
    </source>
</evidence>
<name>A0A7N2MQP6_QUELO</name>
<dbReference type="GO" id="GO:0004869">
    <property type="term" value="F:cysteine-type endopeptidase inhibitor activity"/>
    <property type="evidence" value="ECO:0007669"/>
    <property type="project" value="UniProtKB-KW"/>
</dbReference>
<dbReference type="InterPro" id="IPR006462">
    <property type="entry name" value="MS5"/>
</dbReference>
<sequence length="194" mass="21910">MAAAAADVLVPRLEEKHEEPQEKKQKKTDEEKQDVPYLSDDDDCFPGELPDMTRAELGLYHRQVYESGGFDVGDFRHSFACGRIEPMGFEGVINDADKKELGEYSMEAIHKYNTDEKKNFKFKEVVKANVQCVSGLMYYITFKAEDASTATIETFQAKVWRGIGFVEVTSIRVKPISISKQGNEDLTICCSRSS</sequence>
<dbReference type="OMA" id="SEPACPY"/>
<dbReference type="KEGG" id="qlo:115962872"/>
<evidence type="ECO:0000256" key="3">
    <source>
        <dbReference type="SAM" id="MobiDB-lite"/>
    </source>
</evidence>
<proteinExistence type="predicted"/>
<dbReference type="RefSeq" id="XP_030937611.1">
    <property type="nucleotide sequence ID" value="XM_031081751.1"/>
</dbReference>